<accession>A0A4Z2HLI1</accession>
<feature type="signal peptide" evidence="1">
    <location>
        <begin position="1"/>
        <end position="22"/>
    </location>
</feature>
<evidence type="ECO:0000256" key="1">
    <source>
        <dbReference type="SAM" id="SignalP"/>
    </source>
</evidence>
<keyword evidence="1" id="KW-0732">Signal</keyword>
<protein>
    <submittedName>
        <fullName evidence="2">Uncharacterized protein</fullName>
    </submittedName>
</protein>
<dbReference type="EMBL" id="SRLO01000232">
    <property type="protein sequence ID" value="TNN65642.1"/>
    <property type="molecule type" value="Genomic_DNA"/>
</dbReference>
<gene>
    <name evidence="2" type="ORF">EYF80_024171</name>
</gene>
<sequence length="61" mass="7071">MKNQSADSLHLQLLGFTVLSLCESTGERCEQQQENVDFHRKLLGEKLPSNNFRVRLLLQTR</sequence>
<dbReference type="Proteomes" id="UP000314294">
    <property type="component" value="Unassembled WGS sequence"/>
</dbReference>
<evidence type="ECO:0000313" key="3">
    <source>
        <dbReference type="Proteomes" id="UP000314294"/>
    </source>
</evidence>
<name>A0A4Z2HLI1_9TELE</name>
<proteinExistence type="predicted"/>
<dbReference type="AlphaFoldDB" id="A0A4Z2HLI1"/>
<organism evidence="2 3">
    <name type="scientific">Liparis tanakae</name>
    <name type="common">Tanaka's snailfish</name>
    <dbReference type="NCBI Taxonomy" id="230148"/>
    <lineage>
        <taxon>Eukaryota</taxon>
        <taxon>Metazoa</taxon>
        <taxon>Chordata</taxon>
        <taxon>Craniata</taxon>
        <taxon>Vertebrata</taxon>
        <taxon>Euteleostomi</taxon>
        <taxon>Actinopterygii</taxon>
        <taxon>Neopterygii</taxon>
        <taxon>Teleostei</taxon>
        <taxon>Neoteleostei</taxon>
        <taxon>Acanthomorphata</taxon>
        <taxon>Eupercaria</taxon>
        <taxon>Perciformes</taxon>
        <taxon>Cottioidei</taxon>
        <taxon>Cottales</taxon>
        <taxon>Liparidae</taxon>
        <taxon>Liparis</taxon>
    </lineage>
</organism>
<feature type="chain" id="PRO_5021268169" evidence="1">
    <location>
        <begin position="23"/>
        <end position="61"/>
    </location>
</feature>
<evidence type="ECO:0000313" key="2">
    <source>
        <dbReference type="EMBL" id="TNN65642.1"/>
    </source>
</evidence>
<comment type="caution">
    <text evidence="2">The sequence shown here is derived from an EMBL/GenBank/DDBJ whole genome shotgun (WGS) entry which is preliminary data.</text>
</comment>
<keyword evidence="3" id="KW-1185">Reference proteome</keyword>
<reference evidence="2 3" key="1">
    <citation type="submission" date="2019-03" db="EMBL/GenBank/DDBJ databases">
        <title>First draft genome of Liparis tanakae, snailfish: a comprehensive survey of snailfish specific genes.</title>
        <authorList>
            <person name="Kim W."/>
            <person name="Song I."/>
            <person name="Jeong J.-H."/>
            <person name="Kim D."/>
            <person name="Kim S."/>
            <person name="Ryu S."/>
            <person name="Song J.Y."/>
            <person name="Lee S.K."/>
        </authorList>
    </citation>
    <scope>NUCLEOTIDE SEQUENCE [LARGE SCALE GENOMIC DNA]</scope>
    <source>
        <tissue evidence="2">Muscle</tissue>
    </source>
</reference>